<dbReference type="Proteomes" id="UP001243330">
    <property type="component" value="Unassembled WGS sequence"/>
</dbReference>
<accession>A0AAD9EKT2</accession>
<evidence type="ECO:0000313" key="1">
    <source>
        <dbReference type="EMBL" id="KAK1848251.1"/>
    </source>
</evidence>
<name>A0AAD9EKT2_9PEZI</name>
<gene>
    <name evidence="1" type="ORF">CCHR01_09089</name>
</gene>
<dbReference type="AlphaFoldDB" id="A0AAD9EKT2"/>
<organism evidence="1 2">
    <name type="scientific">Colletotrichum chrysophilum</name>
    <dbReference type="NCBI Taxonomy" id="1836956"/>
    <lineage>
        <taxon>Eukaryota</taxon>
        <taxon>Fungi</taxon>
        <taxon>Dikarya</taxon>
        <taxon>Ascomycota</taxon>
        <taxon>Pezizomycotina</taxon>
        <taxon>Sordariomycetes</taxon>
        <taxon>Hypocreomycetidae</taxon>
        <taxon>Glomerellales</taxon>
        <taxon>Glomerellaceae</taxon>
        <taxon>Colletotrichum</taxon>
        <taxon>Colletotrichum gloeosporioides species complex</taxon>
    </lineage>
</organism>
<dbReference type="EMBL" id="JAQOWY010000176">
    <property type="protein sequence ID" value="KAK1848251.1"/>
    <property type="molecule type" value="Genomic_DNA"/>
</dbReference>
<evidence type="ECO:0000313" key="2">
    <source>
        <dbReference type="Proteomes" id="UP001243330"/>
    </source>
</evidence>
<sequence length="120" mass="13267">MAERILCSALSTVLRTAAYMLQPILERNRHEANFGACQPIFLPDAVAQTQAAGGKYRNEVLHSNWRSGNRMCCSQSCQDELAFARQPRGSGCPHDERLALGALRLELKLSRALSLVRPVS</sequence>
<keyword evidence="2" id="KW-1185">Reference proteome</keyword>
<comment type="caution">
    <text evidence="1">The sequence shown here is derived from an EMBL/GenBank/DDBJ whole genome shotgun (WGS) entry which is preliminary data.</text>
</comment>
<protein>
    <submittedName>
        <fullName evidence="1">Uncharacterized protein</fullName>
    </submittedName>
</protein>
<reference evidence="1" key="1">
    <citation type="submission" date="2023-01" db="EMBL/GenBank/DDBJ databases">
        <title>Colletotrichum chrysophilum M932 genome sequence.</title>
        <authorList>
            <person name="Baroncelli R."/>
        </authorList>
    </citation>
    <scope>NUCLEOTIDE SEQUENCE</scope>
    <source>
        <strain evidence="1">M932</strain>
    </source>
</reference>
<proteinExistence type="predicted"/>